<sequence>MQEEISPAVRAAALKEEGNKFLSDGKTEKAIEAYTEAIALEPSNHIFWSNRSAAYLKINNGEESLRDAEECIRVSPPEFCKGYSRKATALMLLNRPAEALETCQIGLKADPGNKVLQETLKSSKKSYVNQHLTKTPWIGTVSEALGGYEQSFQFQPEGGVCIQILGNKMDGRYNINIDHKPFWLDVYLPDCPTGVPHVFKFDVDLLSDLQKEIDRREGVRAESKKKKKKKGKKANKEKEEQGQQVAGAGNEETDSAAAATSAAGGDEDTSPSAPSPASSSSPSPSSSSTASADPGWHLSEPTSLTLVCPYMSVERPRKFEGEGMVEMKAISAGEADALMAGTQRKVDAKILALPFDDQVKSFCEEMVSLLPEHMQGPSPTDSAEEGSAKMAAALRLQSNMMKLDNRYPEPVSLAVQLYVEGQQEPPPAVKQSIETLKKKMDALGLKKNEEEGIGSASSASRLKEEKERLEAKRKEASATLSSHDDEEGRSKSTEAPSNLDDPEGRSVGGGGKLSGRQKAAIVLTAMAVVGGGVALFLYLTRKPSSSSSGREGGGGASSSLRGGGGS</sequence>
<dbReference type="VEuPathDB" id="CryptoDB:Cvel_25666"/>
<reference evidence="6" key="1">
    <citation type="submission" date="2014-11" db="EMBL/GenBank/DDBJ databases">
        <authorList>
            <person name="Otto D Thomas"/>
            <person name="Naeem Raeece"/>
        </authorList>
    </citation>
    <scope>NUCLEOTIDE SEQUENCE</scope>
</reference>
<keyword evidence="5" id="KW-1133">Transmembrane helix</keyword>
<feature type="repeat" description="TPR" evidence="3">
    <location>
        <begin position="11"/>
        <end position="44"/>
    </location>
</feature>
<evidence type="ECO:0000256" key="5">
    <source>
        <dbReference type="SAM" id="Phobius"/>
    </source>
</evidence>
<dbReference type="SUPFAM" id="SSF48452">
    <property type="entry name" value="TPR-like"/>
    <property type="match status" value="1"/>
</dbReference>
<feature type="compositionally biased region" description="Gly residues" evidence="4">
    <location>
        <begin position="550"/>
        <end position="566"/>
    </location>
</feature>
<dbReference type="InterPro" id="IPR019734">
    <property type="entry name" value="TPR_rpt"/>
</dbReference>
<keyword evidence="2 3" id="KW-0802">TPR repeat</keyword>
<dbReference type="GO" id="GO:0051879">
    <property type="term" value="F:Hsp90 protein binding"/>
    <property type="evidence" value="ECO:0007669"/>
    <property type="project" value="TreeGrafter"/>
</dbReference>
<gene>
    <name evidence="6" type="ORF">Cvel_25666</name>
</gene>
<dbReference type="AlphaFoldDB" id="A0A0G4HAI3"/>
<dbReference type="EMBL" id="CDMZ01002138">
    <property type="protein sequence ID" value="CEM40954.1"/>
    <property type="molecule type" value="Genomic_DNA"/>
</dbReference>
<evidence type="ECO:0000256" key="1">
    <source>
        <dbReference type="ARBA" id="ARBA00022737"/>
    </source>
</evidence>
<feature type="transmembrane region" description="Helical" evidence="5">
    <location>
        <begin position="519"/>
        <end position="540"/>
    </location>
</feature>
<dbReference type="Pfam" id="PF13414">
    <property type="entry name" value="TPR_11"/>
    <property type="match status" value="1"/>
</dbReference>
<evidence type="ECO:0000256" key="3">
    <source>
        <dbReference type="PROSITE-ProRule" id="PRU00339"/>
    </source>
</evidence>
<protein>
    <submittedName>
        <fullName evidence="6">Uncharacterized protein</fullName>
    </submittedName>
</protein>
<feature type="compositionally biased region" description="Basic and acidic residues" evidence="4">
    <location>
        <begin position="461"/>
        <end position="492"/>
    </location>
</feature>
<keyword evidence="1" id="KW-0677">Repeat</keyword>
<accession>A0A0G4HAI3</accession>
<keyword evidence="5" id="KW-0472">Membrane</keyword>
<feature type="region of interest" description="Disordered" evidence="4">
    <location>
        <begin position="216"/>
        <end position="297"/>
    </location>
</feature>
<proteinExistence type="predicted"/>
<dbReference type="Gene3D" id="1.25.40.10">
    <property type="entry name" value="Tetratricopeptide repeat domain"/>
    <property type="match status" value="1"/>
</dbReference>
<dbReference type="PANTHER" id="PTHR22904">
    <property type="entry name" value="TPR REPEAT CONTAINING PROTEIN"/>
    <property type="match status" value="1"/>
</dbReference>
<name>A0A0G4HAI3_9ALVE</name>
<feature type="region of interest" description="Disordered" evidence="4">
    <location>
        <begin position="543"/>
        <end position="566"/>
    </location>
</feature>
<dbReference type="InterPro" id="IPR011990">
    <property type="entry name" value="TPR-like_helical_dom_sf"/>
</dbReference>
<feature type="region of interest" description="Disordered" evidence="4">
    <location>
        <begin position="448"/>
        <end position="515"/>
    </location>
</feature>
<dbReference type="SMART" id="SM00028">
    <property type="entry name" value="TPR"/>
    <property type="match status" value="3"/>
</dbReference>
<evidence type="ECO:0000256" key="2">
    <source>
        <dbReference type="ARBA" id="ARBA00022803"/>
    </source>
</evidence>
<organism evidence="6">
    <name type="scientific">Chromera velia CCMP2878</name>
    <dbReference type="NCBI Taxonomy" id="1169474"/>
    <lineage>
        <taxon>Eukaryota</taxon>
        <taxon>Sar</taxon>
        <taxon>Alveolata</taxon>
        <taxon>Colpodellida</taxon>
        <taxon>Chromeraceae</taxon>
        <taxon>Chromera</taxon>
    </lineage>
</organism>
<feature type="compositionally biased region" description="Low complexity" evidence="4">
    <location>
        <begin position="255"/>
        <end position="292"/>
    </location>
</feature>
<evidence type="ECO:0000313" key="6">
    <source>
        <dbReference type="EMBL" id="CEM40954.1"/>
    </source>
</evidence>
<evidence type="ECO:0000256" key="4">
    <source>
        <dbReference type="SAM" id="MobiDB-lite"/>
    </source>
</evidence>
<dbReference type="PROSITE" id="PS50005">
    <property type="entry name" value="TPR"/>
    <property type="match status" value="1"/>
</dbReference>
<dbReference type="PANTHER" id="PTHR22904:SF523">
    <property type="entry name" value="STRESS-INDUCED-PHOSPHOPROTEIN 1"/>
    <property type="match status" value="1"/>
</dbReference>
<keyword evidence="5" id="KW-0812">Transmembrane</keyword>
<feature type="compositionally biased region" description="Basic residues" evidence="4">
    <location>
        <begin position="223"/>
        <end position="233"/>
    </location>
</feature>